<gene>
    <name evidence="2" type="ORF">B0T15DRAFT_372950</name>
</gene>
<feature type="non-terminal residue" evidence="2">
    <location>
        <position position="1"/>
    </location>
</feature>
<proteinExistence type="predicted"/>
<dbReference type="GeneID" id="87883043"/>
<feature type="compositionally biased region" description="Low complexity" evidence="1">
    <location>
        <begin position="129"/>
        <end position="144"/>
    </location>
</feature>
<feature type="compositionally biased region" description="Basic and acidic residues" evidence="1">
    <location>
        <begin position="43"/>
        <end position="57"/>
    </location>
</feature>
<sequence>IAHRQPEPCLQGISSGTAFVSSCSTAIYSAPARSASLTSPDTDAAKKDRGKLKDDTPPKPGPVLTTTTRDRTDDIRKALPIDIPRVAQRPTTTDPFFPFFIPPGYPALRFHPRIPNGPNGEPNVRNGEARQPPRAQQVPQANPAGPQVRVPTVNMKGVGIHVLGGLVEETVGCIGSLFARQVPGDDVSAPYGRWKIKRHHYMTWPQPDFGPWNKEFDEWLESLRTIFEPWEEQFIESLVGGYAEETTRFRSMIEDHLEELGAVYESLVSIQKDLADLNVTREAALSDELLRPANQQLKWAQRTKVLGMVAKNEEQLTNRLKLVKRDLRKIIHRGCSKLEDVLVYDFGRGTAVDAYLSREVLKKEAEEEFTELVISGAMIGLRGRFKDQDEHTRNVILEHTKLAVEEMMKRFGQPYKPSKFFPLTPNLDTLITNVPEWFFLLERKGTVKLHGASAMERYKELVQVLGRTSAMAGDEQRAAEELPKKPFTKEFHNPHPGWPSYKQRTVGGWWTCRSGPGASRAEIRCKLCHPEGSAGQATETIIYPSAADEHKHILAEIEEAMAEANQKDRLRLKHQLQQDKQNYDTYWQQREWRRSGGGVKLHELLYGMGVNELNHRPGIERSRSW</sequence>
<organism evidence="2 3">
    <name type="scientific">Chaetomium strumarium</name>
    <dbReference type="NCBI Taxonomy" id="1170767"/>
    <lineage>
        <taxon>Eukaryota</taxon>
        <taxon>Fungi</taxon>
        <taxon>Dikarya</taxon>
        <taxon>Ascomycota</taxon>
        <taxon>Pezizomycotina</taxon>
        <taxon>Sordariomycetes</taxon>
        <taxon>Sordariomycetidae</taxon>
        <taxon>Sordariales</taxon>
        <taxon>Chaetomiaceae</taxon>
        <taxon>Chaetomium</taxon>
    </lineage>
</organism>
<dbReference type="Proteomes" id="UP001273166">
    <property type="component" value="Unassembled WGS sequence"/>
</dbReference>
<evidence type="ECO:0000313" key="3">
    <source>
        <dbReference type="Proteomes" id="UP001273166"/>
    </source>
</evidence>
<dbReference type="RefSeq" id="XP_062722446.1">
    <property type="nucleotide sequence ID" value="XM_062864214.1"/>
</dbReference>
<reference evidence="2" key="2">
    <citation type="submission" date="2023-06" db="EMBL/GenBank/DDBJ databases">
        <authorList>
            <consortium name="Lawrence Berkeley National Laboratory"/>
            <person name="Mondo S.J."/>
            <person name="Hensen N."/>
            <person name="Bonometti L."/>
            <person name="Westerberg I."/>
            <person name="Brannstrom I.O."/>
            <person name="Guillou S."/>
            <person name="Cros-Aarteil S."/>
            <person name="Calhoun S."/>
            <person name="Haridas S."/>
            <person name="Kuo A."/>
            <person name="Pangilinan J."/>
            <person name="Riley R."/>
            <person name="Labutti K."/>
            <person name="Andreopoulos B."/>
            <person name="Lipzen A."/>
            <person name="Chen C."/>
            <person name="Yanf M."/>
            <person name="Daum C."/>
            <person name="Ng V."/>
            <person name="Clum A."/>
            <person name="Steindorff A."/>
            <person name="Ohm R."/>
            <person name="Martin F."/>
            <person name="Silar P."/>
            <person name="Natvig D."/>
            <person name="Lalanne C."/>
            <person name="Gautier V."/>
            <person name="Ament-Velasquez S.L."/>
            <person name="Kruys A."/>
            <person name="Hutchinson M.I."/>
            <person name="Powell A.J."/>
            <person name="Barry K."/>
            <person name="Miller A.N."/>
            <person name="Grigoriev I.V."/>
            <person name="Debuchy R."/>
            <person name="Gladieux P."/>
            <person name="Thoren M.H."/>
            <person name="Johannesson H."/>
        </authorList>
    </citation>
    <scope>NUCLEOTIDE SEQUENCE</scope>
    <source>
        <strain evidence="2">CBS 333.67</strain>
    </source>
</reference>
<feature type="region of interest" description="Disordered" evidence="1">
    <location>
        <begin position="30"/>
        <end position="69"/>
    </location>
</feature>
<dbReference type="AlphaFoldDB" id="A0AAJ0GV24"/>
<keyword evidence="3" id="KW-1185">Reference proteome</keyword>
<evidence type="ECO:0000256" key="1">
    <source>
        <dbReference type="SAM" id="MobiDB-lite"/>
    </source>
</evidence>
<comment type="caution">
    <text evidence="2">The sequence shown here is derived from an EMBL/GenBank/DDBJ whole genome shotgun (WGS) entry which is preliminary data.</text>
</comment>
<name>A0AAJ0GV24_9PEZI</name>
<accession>A0AAJ0GV24</accession>
<dbReference type="EMBL" id="JAUDZG010000003">
    <property type="protein sequence ID" value="KAK3306666.1"/>
    <property type="molecule type" value="Genomic_DNA"/>
</dbReference>
<evidence type="ECO:0000313" key="2">
    <source>
        <dbReference type="EMBL" id="KAK3306666.1"/>
    </source>
</evidence>
<protein>
    <submittedName>
        <fullName evidence="2">Uncharacterized protein</fullName>
    </submittedName>
</protein>
<feature type="non-terminal residue" evidence="2">
    <location>
        <position position="625"/>
    </location>
</feature>
<reference evidence="2" key="1">
    <citation type="journal article" date="2023" name="Mol. Phylogenet. Evol.">
        <title>Genome-scale phylogeny and comparative genomics of the fungal order Sordariales.</title>
        <authorList>
            <person name="Hensen N."/>
            <person name="Bonometti L."/>
            <person name="Westerberg I."/>
            <person name="Brannstrom I.O."/>
            <person name="Guillou S."/>
            <person name="Cros-Aarteil S."/>
            <person name="Calhoun S."/>
            <person name="Haridas S."/>
            <person name="Kuo A."/>
            <person name="Mondo S."/>
            <person name="Pangilinan J."/>
            <person name="Riley R."/>
            <person name="LaButti K."/>
            <person name="Andreopoulos B."/>
            <person name="Lipzen A."/>
            <person name="Chen C."/>
            <person name="Yan M."/>
            <person name="Daum C."/>
            <person name="Ng V."/>
            <person name="Clum A."/>
            <person name="Steindorff A."/>
            <person name="Ohm R.A."/>
            <person name="Martin F."/>
            <person name="Silar P."/>
            <person name="Natvig D.O."/>
            <person name="Lalanne C."/>
            <person name="Gautier V."/>
            <person name="Ament-Velasquez S.L."/>
            <person name="Kruys A."/>
            <person name="Hutchinson M.I."/>
            <person name="Powell A.J."/>
            <person name="Barry K."/>
            <person name="Miller A.N."/>
            <person name="Grigoriev I.V."/>
            <person name="Debuchy R."/>
            <person name="Gladieux P."/>
            <person name="Hiltunen Thoren M."/>
            <person name="Johannesson H."/>
        </authorList>
    </citation>
    <scope>NUCLEOTIDE SEQUENCE</scope>
    <source>
        <strain evidence="2">CBS 333.67</strain>
    </source>
</reference>
<feature type="region of interest" description="Disordered" evidence="1">
    <location>
        <begin position="115"/>
        <end position="148"/>
    </location>
</feature>